<gene>
    <name evidence="2" type="ORF">ACGRH2_13330</name>
</gene>
<name>A0ABW7IID6_9VIBR</name>
<evidence type="ECO:0000313" key="2">
    <source>
        <dbReference type="EMBL" id="MFH0261383.1"/>
    </source>
</evidence>
<dbReference type="EMBL" id="JBIHSF010000008">
    <property type="protein sequence ID" value="MFH0261383.1"/>
    <property type="molecule type" value="Genomic_DNA"/>
</dbReference>
<evidence type="ECO:0000256" key="1">
    <source>
        <dbReference type="SAM" id="SignalP"/>
    </source>
</evidence>
<dbReference type="InterPro" id="IPR032248">
    <property type="entry name" value="DUF4823"/>
</dbReference>
<sequence length="178" mass="18998">MKKLSMLAIAIFLAGCADSHSLNVSNAEIVNKIPSTSSAYVALSEDGSYGSKNYVGSGRLLSNVIRSGLVTHINDVTVAENPESLKSSITTAQGNGSDILFYPTILHWEDRATEWSGKADKVKVKIVTWDVKQNTEVSSAIIDGASGLATFGGDHPQDLLPEPITAYINTLFIEAAQK</sequence>
<accession>A0ABW7IID6</accession>
<comment type="caution">
    <text evidence="2">The sequence shown here is derived from an EMBL/GenBank/DDBJ whole genome shotgun (WGS) entry which is preliminary data.</text>
</comment>
<dbReference type="RefSeq" id="WP_394629274.1">
    <property type="nucleotide sequence ID" value="NZ_JBIHSF010000008.1"/>
</dbReference>
<reference evidence="2 3" key="1">
    <citation type="submission" date="2024-10" db="EMBL/GenBank/DDBJ databases">
        <authorList>
            <person name="Yibar A."/>
            <person name="Saticioglu I.B."/>
            <person name="Duman M."/>
            <person name="Ajmi N."/>
            <person name="Gurler F."/>
            <person name="Ay H."/>
            <person name="Onuk E."/>
            <person name="Guler S."/>
            <person name="Romalde J.L."/>
        </authorList>
    </citation>
    <scope>NUCLEOTIDE SEQUENCE [LARGE SCALE GENOMIC DNA]</scope>
    <source>
        <strain evidence="2 3">1-TCBS-B</strain>
    </source>
</reference>
<feature type="signal peptide" evidence="1">
    <location>
        <begin position="1"/>
        <end position="19"/>
    </location>
</feature>
<dbReference type="Proteomes" id="UP001607125">
    <property type="component" value="Unassembled WGS sequence"/>
</dbReference>
<dbReference type="PROSITE" id="PS51257">
    <property type="entry name" value="PROKAR_LIPOPROTEIN"/>
    <property type="match status" value="1"/>
</dbReference>
<proteinExistence type="predicted"/>
<organism evidence="2 3">
    <name type="scientific">Vibrio barjaei</name>
    <dbReference type="NCBI Taxonomy" id="1676683"/>
    <lineage>
        <taxon>Bacteria</taxon>
        <taxon>Pseudomonadati</taxon>
        <taxon>Pseudomonadota</taxon>
        <taxon>Gammaproteobacteria</taxon>
        <taxon>Vibrionales</taxon>
        <taxon>Vibrionaceae</taxon>
        <taxon>Vibrio</taxon>
    </lineage>
</organism>
<keyword evidence="1" id="KW-0732">Signal</keyword>
<feature type="chain" id="PRO_5046441575" evidence="1">
    <location>
        <begin position="20"/>
        <end position="178"/>
    </location>
</feature>
<evidence type="ECO:0000313" key="3">
    <source>
        <dbReference type="Proteomes" id="UP001607125"/>
    </source>
</evidence>
<dbReference type="Pfam" id="PF16105">
    <property type="entry name" value="DUF4823"/>
    <property type="match status" value="1"/>
</dbReference>
<keyword evidence="3" id="KW-1185">Reference proteome</keyword>
<protein>
    <submittedName>
        <fullName evidence="2">DUF4823 domain-containing protein</fullName>
    </submittedName>
</protein>